<proteinExistence type="predicted"/>
<keyword evidence="1" id="KW-0472">Membrane</keyword>
<feature type="transmembrane region" description="Helical" evidence="1">
    <location>
        <begin position="84"/>
        <end position="110"/>
    </location>
</feature>
<keyword evidence="1" id="KW-0812">Transmembrane</keyword>
<name>A0A6B2LQD6_9EUKA</name>
<dbReference type="AlphaFoldDB" id="A0A6B2LQD6"/>
<organism evidence="2">
    <name type="scientific">Arcella intermedia</name>
    <dbReference type="NCBI Taxonomy" id="1963864"/>
    <lineage>
        <taxon>Eukaryota</taxon>
        <taxon>Amoebozoa</taxon>
        <taxon>Tubulinea</taxon>
        <taxon>Elardia</taxon>
        <taxon>Arcellinida</taxon>
        <taxon>Sphaerothecina</taxon>
        <taxon>Arcellidae</taxon>
        <taxon>Arcella</taxon>
    </lineage>
</organism>
<evidence type="ECO:0000256" key="1">
    <source>
        <dbReference type="SAM" id="Phobius"/>
    </source>
</evidence>
<protein>
    <submittedName>
        <fullName evidence="2">Uncharacterized protein</fullName>
    </submittedName>
</protein>
<sequence length="136" mass="15001">MSESWALFFLREASSSLFCSLFKSANMRSCLCSCLAESSCFFFKIELYSLSTDFFSSSNLCPYLSLKFFLVSTCLPQAAPSPSLVLVFLAVSSSSLFSLLVSLSASLFFLYSSSSFSLSFLSVSHFLLLFSLVSFL</sequence>
<keyword evidence="1" id="KW-1133">Transmembrane helix</keyword>
<feature type="transmembrane region" description="Helical" evidence="1">
    <location>
        <begin position="116"/>
        <end position="135"/>
    </location>
</feature>
<dbReference type="EMBL" id="GIBP01009952">
    <property type="protein sequence ID" value="NDV38921.1"/>
    <property type="molecule type" value="Transcribed_RNA"/>
</dbReference>
<evidence type="ECO:0000313" key="2">
    <source>
        <dbReference type="EMBL" id="NDV38921.1"/>
    </source>
</evidence>
<accession>A0A6B2LQD6</accession>
<reference evidence="2" key="1">
    <citation type="journal article" date="2020" name="J. Eukaryot. Microbiol.">
        <title>De novo Sequencing, Assembly and Annotation of the Transcriptome for the Free-Living Testate Amoeba Arcella intermedia.</title>
        <authorList>
            <person name="Ribeiro G.M."/>
            <person name="Porfirio-Sousa A.L."/>
            <person name="Maurer-Alcala X.X."/>
            <person name="Katz L.A."/>
            <person name="Lahr D.J.G."/>
        </authorList>
    </citation>
    <scope>NUCLEOTIDE SEQUENCE</scope>
</reference>